<name>A0ABP8JZ08_9BACT</name>
<dbReference type="RefSeq" id="WP_345264245.1">
    <property type="nucleotide sequence ID" value="NZ_BAABHB010000001.1"/>
</dbReference>
<dbReference type="InterPro" id="IPR018580">
    <property type="entry name" value="Uncharacterised_YfhO"/>
</dbReference>
<proteinExistence type="predicted"/>
<dbReference type="Proteomes" id="UP001500936">
    <property type="component" value="Unassembled WGS sequence"/>
</dbReference>
<feature type="region of interest" description="Disordered" evidence="1">
    <location>
        <begin position="828"/>
        <end position="860"/>
    </location>
</feature>
<dbReference type="PANTHER" id="PTHR38454:SF1">
    <property type="entry name" value="INTEGRAL MEMBRANE PROTEIN"/>
    <property type="match status" value="1"/>
</dbReference>
<keyword evidence="2" id="KW-0812">Transmembrane</keyword>
<feature type="transmembrane region" description="Helical" evidence="2">
    <location>
        <begin position="452"/>
        <end position="475"/>
    </location>
</feature>
<keyword evidence="2" id="KW-0472">Membrane</keyword>
<feature type="transmembrane region" description="Helical" evidence="2">
    <location>
        <begin position="515"/>
        <end position="533"/>
    </location>
</feature>
<feature type="transmembrane region" description="Helical" evidence="2">
    <location>
        <begin position="419"/>
        <end position="440"/>
    </location>
</feature>
<feature type="transmembrane region" description="Helical" evidence="2">
    <location>
        <begin position="147"/>
        <end position="165"/>
    </location>
</feature>
<feature type="region of interest" description="Disordered" evidence="1">
    <location>
        <begin position="258"/>
        <end position="279"/>
    </location>
</feature>
<dbReference type="Pfam" id="PF09586">
    <property type="entry name" value="YfhO"/>
    <property type="match status" value="1"/>
</dbReference>
<keyword evidence="2" id="KW-1133">Transmembrane helix</keyword>
<evidence type="ECO:0000256" key="1">
    <source>
        <dbReference type="SAM" id="MobiDB-lite"/>
    </source>
</evidence>
<feature type="transmembrane region" description="Helical" evidence="2">
    <location>
        <begin position="354"/>
        <end position="372"/>
    </location>
</feature>
<comment type="caution">
    <text evidence="3">The sequence shown here is derived from an EMBL/GenBank/DDBJ whole genome shotgun (WGS) entry which is preliminary data.</text>
</comment>
<feature type="transmembrane region" description="Helical" evidence="2">
    <location>
        <begin position="223"/>
        <end position="241"/>
    </location>
</feature>
<feature type="transmembrane region" description="Helical" evidence="2">
    <location>
        <begin position="194"/>
        <end position="211"/>
    </location>
</feature>
<feature type="transmembrane region" description="Helical" evidence="2">
    <location>
        <begin position="113"/>
        <end position="135"/>
    </location>
</feature>
<dbReference type="EMBL" id="BAABHB010000001">
    <property type="protein sequence ID" value="GAA4398092.1"/>
    <property type="molecule type" value="Genomic_DNA"/>
</dbReference>
<feature type="transmembrane region" description="Helical" evidence="2">
    <location>
        <begin position="540"/>
        <end position="557"/>
    </location>
</feature>
<dbReference type="PANTHER" id="PTHR38454">
    <property type="entry name" value="INTEGRAL MEMBRANE PROTEIN-RELATED"/>
    <property type="match status" value="1"/>
</dbReference>
<reference evidence="4" key="1">
    <citation type="journal article" date="2019" name="Int. J. Syst. Evol. Microbiol.">
        <title>The Global Catalogue of Microorganisms (GCM) 10K type strain sequencing project: providing services to taxonomists for standard genome sequencing and annotation.</title>
        <authorList>
            <consortium name="The Broad Institute Genomics Platform"/>
            <consortium name="The Broad Institute Genome Sequencing Center for Infectious Disease"/>
            <person name="Wu L."/>
            <person name="Ma J."/>
        </authorList>
    </citation>
    <scope>NUCLEOTIDE SEQUENCE [LARGE SCALE GENOMIC DNA]</scope>
    <source>
        <strain evidence="4">JCM 17925</strain>
    </source>
</reference>
<keyword evidence="4" id="KW-1185">Reference proteome</keyword>
<protein>
    <submittedName>
        <fullName evidence="3">YfhO family protein</fullName>
    </submittedName>
</protein>
<feature type="transmembrane region" description="Helical" evidence="2">
    <location>
        <begin position="85"/>
        <end position="106"/>
    </location>
</feature>
<feature type="transmembrane region" description="Helical" evidence="2">
    <location>
        <begin position="12"/>
        <end position="32"/>
    </location>
</feature>
<feature type="transmembrane region" description="Helical" evidence="2">
    <location>
        <begin position="379"/>
        <end position="399"/>
    </location>
</feature>
<evidence type="ECO:0000313" key="4">
    <source>
        <dbReference type="Proteomes" id="UP001500936"/>
    </source>
</evidence>
<sequence length="860" mass="94334">MKQTTLLQRLGPHLLFVLALFILASIYFLPAWQGKVINMPDTQQSWASAREIREVKEQTGQAPLWTNALFSGMPAYMVSFPNPTAFVGMAIWGFKALFPAPVMLLFAQMLGMYILLVVLGAGGWLGVLGAVTFAFGTYNMVSIEAGHVSKVYALAYGPGILAGVIQALRGRYVGGMVLTALFLCLEFGSNHLQITYYLFLILGIYVVFRAVELLREGKLRQLALGLAALLVAGAIGAGSWSTRLLTVNQYSKETIRGRSELTATTTSQGQDKDAGKPASDGLTEDYAFAYSYGKLETFTLLVPGFLGGGSGGGLSTSSDLYQAMTSKGVDPSAARQFVEQGAPVYWGDQPIVGGPAYAGAIMLFLFVLGMLISQNRLKWFVLGVTILLIMIAWGKNFMLLNGFLFDYFPYFNKFRAMTMTLAIVQLFIGIGAVLGLQEIARRNLTFAELKQPFLISLAATGGLALLFALLGGTLFDFRAPNDAQLFTQIFGDAGVGNEMLRALVSDRQSLLRGDSFRSFIFIMLAAGLLWLYLNKRLKPALFYPLLVGLVIIDLIMVDKRWVNNSDFVSKSVVQNQYEPSLADQQILQDTSSSYRVLDNTTNFMSSNNASFFHKSIGGYNPARLRRYDELMTYGFPKNPAGVLNMLNARYIIRPDQNGPAVQHNAEALGNAWFVKVVRLVDNADQEMAAVQTLNPKDTVVVDRRFADQVKGLNFPLETAGNTIRLTAYHPERLTYTSQASTDQVAVFSEVYYRGDSDWNAYIDGQKVPHFRANYVLRAMRVPAGKHQIEFKFEPPIIAVGNTIDLVANSLLLGLMLLGLVWAWRSKGNPEEDNLSGPETQAAAGSTPAPAKPKTRGAAKS</sequence>
<gene>
    <name evidence="3" type="ORF">GCM10023187_08300</name>
</gene>
<organism evidence="3 4">
    <name type="scientific">Nibrella viscosa</name>
    <dbReference type="NCBI Taxonomy" id="1084524"/>
    <lineage>
        <taxon>Bacteria</taxon>
        <taxon>Pseudomonadati</taxon>
        <taxon>Bacteroidota</taxon>
        <taxon>Cytophagia</taxon>
        <taxon>Cytophagales</taxon>
        <taxon>Spirosomataceae</taxon>
        <taxon>Nibrella</taxon>
    </lineage>
</organism>
<evidence type="ECO:0000313" key="3">
    <source>
        <dbReference type="EMBL" id="GAA4398092.1"/>
    </source>
</evidence>
<evidence type="ECO:0000256" key="2">
    <source>
        <dbReference type="SAM" id="Phobius"/>
    </source>
</evidence>
<accession>A0ABP8JZ08</accession>